<dbReference type="PANTHER" id="PTHR11206">
    <property type="entry name" value="MULTIDRUG RESISTANCE PROTEIN"/>
    <property type="match status" value="1"/>
</dbReference>
<evidence type="ECO:0000313" key="3">
    <source>
        <dbReference type="Proteomes" id="UP000092600"/>
    </source>
</evidence>
<comment type="caution">
    <text evidence="2">The sequence shown here is derived from an EMBL/GenBank/DDBJ whole genome shotgun (WGS) entry which is preliminary data.</text>
</comment>
<evidence type="ECO:0000313" key="2">
    <source>
        <dbReference type="EMBL" id="OAY66902.1"/>
    </source>
</evidence>
<keyword evidence="1" id="KW-0472">Membrane</keyword>
<reference evidence="2 3" key="1">
    <citation type="journal article" date="2016" name="DNA Res.">
        <title>The draft genome of MD-2 pineapple using hybrid error correction of long reads.</title>
        <authorList>
            <person name="Redwan R.M."/>
            <person name="Saidin A."/>
            <person name="Kumar S.V."/>
        </authorList>
    </citation>
    <scope>NUCLEOTIDE SEQUENCE [LARGE SCALE GENOMIC DNA]</scope>
    <source>
        <strain evidence="3">cv. MD2</strain>
        <tissue evidence="2">Leaf</tissue>
    </source>
</reference>
<organism evidence="2 3">
    <name type="scientific">Ananas comosus</name>
    <name type="common">Pineapple</name>
    <name type="synonym">Ananas ananas</name>
    <dbReference type="NCBI Taxonomy" id="4615"/>
    <lineage>
        <taxon>Eukaryota</taxon>
        <taxon>Viridiplantae</taxon>
        <taxon>Streptophyta</taxon>
        <taxon>Embryophyta</taxon>
        <taxon>Tracheophyta</taxon>
        <taxon>Spermatophyta</taxon>
        <taxon>Magnoliopsida</taxon>
        <taxon>Liliopsida</taxon>
        <taxon>Poales</taxon>
        <taxon>Bromeliaceae</taxon>
        <taxon>Bromelioideae</taxon>
        <taxon>Ananas</taxon>
    </lineage>
</organism>
<gene>
    <name evidence="2" type="ORF">ACMD2_14222</name>
</gene>
<name>A0A199UQ06_ANACO</name>
<sequence length="143" mass="16524">MISYFISTKSQLIKSVKISPVSTQEHGLCRCHRLRIRRPRDHNFISWLFLDKLKFGVIVAVVTLDFSWWVAVAVQFGYVMWGGCPDSRKAFSFEAFYELREFVKLSAASGVTRCLEYWYYRTVLLLAGNLKNAETAVDALSVW</sequence>
<dbReference type="AlphaFoldDB" id="A0A199UQ06"/>
<keyword evidence="1" id="KW-1133">Transmembrane helix</keyword>
<dbReference type="EMBL" id="LSRQ01005843">
    <property type="protein sequence ID" value="OAY66902.1"/>
    <property type="molecule type" value="Genomic_DNA"/>
</dbReference>
<protein>
    <submittedName>
        <fullName evidence="2">Protein DETOXIFICATION 27</fullName>
    </submittedName>
</protein>
<dbReference type="Proteomes" id="UP000092600">
    <property type="component" value="Unassembled WGS sequence"/>
</dbReference>
<proteinExistence type="predicted"/>
<keyword evidence="1" id="KW-0812">Transmembrane</keyword>
<evidence type="ECO:0000256" key="1">
    <source>
        <dbReference type="SAM" id="Phobius"/>
    </source>
</evidence>
<dbReference type="STRING" id="4615.A0A199UQ06"/>
<accession>A0A199UQ06</accession>
<feature type="transmembrane region" description="Helical" evidence="1">
    <location>
        <begin position="55"/>
        <end position="81"/>
    </location>
</feature>